<keyword evidence="2" id="KW-1185">Reference proteome</keyword>
<proteinExistence type="predicted"/>
<evidence type="ECO:0000313" key="1">
    <source>
        <dbReference type="EMBL" id="GBB96109.1"/>
    </source>
</evidence>
<evidence type="ECO:0000313" key="2">
    <source>
        <dbReference type="Proteomes" id="UP000247702"/>
    </source>
</evidence>
<organism evidence="1 2">
    <name type="scientific">Rhizophagus clarus</name>
    <dbReference type="NCBI Taxonomy" id="94130"/>
    <lineage>
        <taxon>Eukaryota</taxon>
        <taxon>Fungi</taxon>
        <taxon>Fungi incertae sedis</taxon>
        <taxon>Mucoromycota</taxon>
        <taxon>Glomeromycotina</taxon>
        <taxon>Glomeromycetes</taxon>
        <taxon>Glomerales</taxon>
        <taxon>Glomeraceae</taxon>
        <taxon>Rhizophagus</taxon>
    </lineage>
</organism>
<dbReference type="Proteomes" id="UP000247702">
    <property type="component" value="Unassembled WGS sequence"/>
</dbReference>
<sequence>MGEAFQVFFLLPGEYSCNYLLRTGSICARTCRQPEGCHEHWKSRKRLPCNVCGKPTTLNPAFVESMLTVIM</sequence>
<name>A0A2Z6REZ0_9GLOM</name>
<protein>
    <submittedName>
        <fullName evidence="1">Uncharacterized protein</fullName>
    </submittedName>
</protein>
<reference evidence="1 2" key="1">
    <citation type="submission" date="2017-11" db="EMBL/GenBank/DDBJ databases">
        <title>The genome of Rhizophagus clarus HR1 reveals common genetic basis of auxotrophy among arbuscular mycorrhizal fungi.</title>
        <authorList>
            <person name="Kobayashi Y."/>
        </authorList>
    </citation>
    <scope>NUCLEOTIDE SEQUENCE [LARGE SCALE GENOMIC DNA]</scope>
    <source>
        <strain evidence="1 2">HR1</strain>
    </source>
</reference>
<dbReference type="EMBL" id="BEXD01001875">
    <property type="protein sequence ID" value="GBB96109.1"/>
    <property type="molecule type" value="Genomic_DNA"/>
</dbReference>
<comment type="caution">
    <text evidence="1">The sequence shown here is derived from an EMBL/GenBank/DDBJ whole genome shotgun (WGS) entry which is preliminary data.</text>
</comment>
<accession>A0A2Z6REZ0</accession>
<gene>
    <name evidence="1" type="ORF">RclHR1_26860002</name>
</gene>
<dbReference type="AlphaFoldDB" id="A0A2Z6REZ0"/>